<sequence>MVSMILGGCHHCSLLPPIGKLHCLKELRISRMTSIMSVGAEFFGSNCPSFQPFPSLETLKFEDMPEWEIWNLIGGTTIAFPRLKCLLVDRCPKLKGNIPSTLPSLTELQLRECDLLLEARQS</sequence>
<organism evidence="1 2">
    <name type="scientific">Trifolium medium</name>
    <dbReference type="NCBI Taxonomy" id="97028"/>
    <lineage>
        <taxon>Eukaryota</taxon>
        <taxon>Viridiplantae</taxon>
        <taxon>Streptophyta</taxon>
        <taxon>Embryophyta</taxon>
        <taxon>Tracheophyta</taxon>
        <taxon>Spermatophyta</taxon>
        <taxon>Magnoliopsida</taxon>
        <taxon>eudicotyledons</taxon>
        <taxon>Gunneridae</taxon>
        <taxon>Pentapetalae</taxon>
        <taxon>rosids</taxon>
        <taxon>fabids</taxon>
        <taxon>Fabales</taxon>
        <taxon>Fabaceae</taxon>
        <taxon>Papilionoideae</taxon>
        <taxon>50 kb inversion clade</taxon>
        <taxon>NPAAA clade</taxon>
        <taxon>Hologalegina</taxon>
        <taxon>IRL clade</taxon>
        <taxon>Trifolieae</taxon>
        <taxon>Trifolium</taxon>
    </lineage>
</organism>
<comment type="caution">
    <text evidence="1">The sequence shown here is derived from an EMBL/GenBank/DDBJ whole genome shotgun (WGS) entry which is preliminary data.</text>
</comment>
<evidence type="ECO:0000313" key="1">
    <source>
        <dbReference type="EMBL" id="MCI34876.1"/>
    </source>
</evidence>
<keyword evidence="2" id="KW-1185">Reference proteome</keyword>
<dbReference type="Proteomes" id="UP000265520">
    <property type="component" value="Unassembled WGS sequence"/>
</dbReference>
<dbReference type="InterPro" id="IPR032675">
    <property type="entry name" value="LRR_dom_sf"/>
</dbReference>
<feature type="non-terminal residue" evidence="1">
    <location>
        <position position="122"/>
    </location>
</feature>
<dbReference type="SUPFAM" id="SSF52058">
    <property type="entry name" value="L domain-like"/>
    <property type="match status" value="1"/>
</dbReference>
<evidence type="ECO:0000313" key="2">
    <source>
        <dbReference type="Proteomes" id="UP000265520"/>
    </source>
</evidence>
<dbReference type="PANTHER" id="PTHR47186:SF3">
    <property type="entry name" value="OS09G0267800 PROTEIN"/>
    <property type="match status" value="1"/>
</dbReference>
<dbReference type="EMBL" id="LXQA010217924">
    <property type="protein sequence ID" value="MCI34876.1"/>
    <property type="molecule type" value="Genomic_DNA"/>
</dbReference>
<dbReference type="PANTHER" id="PTHR47186">
    <property type="entry name" value="LEUCINE-RICH REPEAT-CONTAINING PROTEIN 57"/>
    <property type="match status" value="1"/>
</dbReference>
<protein>
    <submittedName>
        <fullName evidence="1">Disease resistance protein</fullName>
    </submittedName>
</protein>
<dbReference type="AlphaFoldDB" id="A0A392RGB9"/>
<name>A0A392RGB9_9FABA</name>
<dbReference type="Gene3D" id="3.80.10.10">
    <property type="entry name" value="Ribonuclease Inhibitor"/>
    <property type="match status" value="1"/>
</dbReference>
<accession>A0A392RGB9</accession>
<reference evidence="1 2" key="1">
    <citation type="journal article" date="2018" name="Front. Plant Sci.">
        <title>Red Clover (Trifolium pratense) and Zigzag Clover (T. medium) - A Picture of Genomic Similarities and Differences.</title>
        <authorList>
            <person name="Dluhosova J."/>
            <person name="Istvanek J."/>
            <person name="Nedelnik J."/>
            <person name="Repkova J."/>
        </authorList>
    </citation>
    <scope>NUCLEOTIDE SEQUENCE [LARGE SCALE GENOMIC DNA]</scope>
    <source>
        <strain evidence="2">cv. 10/8</strain>
        <tissue evidence="1">Leaf</tissue>
    </source>
</reference>
<proteinExistence type="predicted"/>